<name>A0A2I1FIX7_9GLOM</name>
<reference evidence="1 4" key="1">
    <citation type="submission" date="2016-04" db="EMBL/GenBank/DDBJ databases">
        <title>Genome analyses suggest a sexual origin of heterokaryosis in a supposedly ancient asexual fungus.</title>
        <authorList>
            <person name="Ropars J."/>
            <person name="Sedzielewska K."/>
            <person name="Noel J."/>
            <person name="Charron P."/>
            <person name="Farinelli L."/>
            <person name="Marton T."/>
            <person name="Kruger M."/>
            <person name="Pelin A."/>
            <person name="Brachmann A."/>
            <person name="Corradi N."/>
        </authorList>
    </citation>
    <scope>NUCLEOTIDE SEQUENCE [LARGE SCALE GENOMIC DNA]</scope>
    <source>
        <strain evidence="1 4">A5</strain>
    </source>
</reference>
<dbReference type="EMBL" id="LLXJ01003747">
    <property type="protein sequence ID" value="PKB96653.1"/>
    <property type="molecule type" value="Genomic_DNA"/>
</dbReference>
<evidence type="ECO:0000313" key="2">
    <source>
        <dbReference type="EMBL" id="PKC54259.1"/>
    </source>
</evidence>
<reference evidence="2 3" key="3">
    <citation type="submission" date="2017-10" db="EMBL/GenBank/DDBJ databases">
        <title>Extensive intraspecific genome diversity in a model arbuscular mycorrhizal fungus.</title>
        <authorList>
            <person name="Chen E.C.H."/>
            <person name="Morin E."/>
            <person name="Baudet D."/>
            <person name="Noel J."/>
            <person name="Ndikumana S."/>
            <person name="Charron P."/>
            <person name="St-Onge C."/>
            <person name="Giorgi J."/>
            <person name="Grigoriev I.V."/>
            <person name="Roux C."/>
            <person name="Martin F.M."/>
            <person name="Corradi N."/>
        </authorList>
    </citation>
    <scope>NUCLEOTIDE SEQUENCE [LARGE SCALE GENOMIC DNA]</scope>
    <source>
        <strain evidence="2 3">A1</strain>
    </source>
</reference>
<comment type="caution">
    <text evidence="2">The sequence shown here is derived from an EMBL/GenBank/DDBJ whole genome shotgun (WGS) entry which is preliminary data.</text>
</comment>
<dbReference type="VEuPathDB" id="FungiDB:RhiirA1_477679"/>
<dbReference type="EMBL" id="LLXH01003415">
    <property type="protein sequence ID" value="PKC54259.1"/>
    <property type="molecule type" value="Genomic_DNA"/>
</dbReference>
<reference evidence="2 3" key="4">
    <citation type="submission" date="2017-10" db="EMBL/GenBank/DDBJ databases">
        <title>Genome analyses suggest a sexual origin of heterokaryosis in a supposedly ancient asexual fungus.</title>
        <authorList>
            <person name="Corradi N."/>
            <person name="Sedzielewska K."/>
            <person name="Noel J."/>
            <person name="Charron P."/>
            <person name="Farinelli L."/>
            <person name="Marton T."/>
            <person name="Kruger M."/>
            <person name="Pelin A."/>
            <person name="Brachmann A."/>
            <person name="Corradi N."/>
        </authorList>
    </citation>
    <scope>NUCLEOTIDE SEQUENCE [LARGE SCALE GENOMIC DNA]</scope>
    <source>
        <strain evidence="2 3">A1</strain>
    </source>
</reference>
<proteinExistence type="predicted"/>
<dbReference type="Proteomes" id="UP000232722">
    <property type="component" value="Unassembled WGS sequence"/>
</dbReference>
<dbReference type="AlphaFoldDB" id="A0A2I1FIX7"/>
<gene>
    <name evidence="2" type="ORF">RhiirA1_477679</name>
    <name evidence="1" type="ORF">RhiirA5_434485</name>
</gene>
<organism evidence="2 3">
    <name type="scientific">Rhizophagus irregularis</name>
    <dbReference type="NCBI Taxonomy" id="588596"/>
    <lineage>
        <taxon>Eukaryota</taxon>
        <taxon>Fungi</taxon>
        <taxon>Fungi incertae sedis</taxon>
        <taxon>Mucoromycota</taxon>
        <taxon>Glomeromycotina</taxon>
        <taxon>Glomeromycetes</taxon>
        <taxon>Glomerales</taxon>
        <taxon>Glomeraceae</taxon>
        <taxon>Rhizophagus</taxon>
    </lineage>
</organism>
<sequence>MKRIIQMVLKKGYEDALSLIRNSFYIGYGVISEEITLRIKRQLLNITHLY</sequence>
<accession>A0A2I1FIX7</accession>
<dbReference type="Proteomes" id="UP000232688">
    <property type="component" value="Unassembled WGS sequence"/>
</dbReference>
<evidence type="ECO:0000313" key="4">
    <source>
        <dbReference type="Proteomes" id="UP000232722"/>
    </source>
</evidence>
<protein>
    <submittedName>
        <fullName evidence="2">Uncharacterized protein</fullName>
    </submittedName>
</protein>
<evidence type="ECO:0000313" key="1">
    <source>
        <dbReference type="EMBL" id="PKB96653.1"/>
    </source>
</evidence>
<reference evidence="1 4" key="2">
    <citation type="submission" date="2017-09" db="EMBL/GenBank/DDBJ databases">
        <title>Extensive intraspecific genome diversity in a model arbuscular mycorrhizal fungus.</title>
        <authorList>
            <person name="Chen E.C."/>
            <person name="Morin E."/>
            <person name="Beaudet D."/>
            <person name="Noel J."/>
            <person name="Ndikumana S."/>
            <person name="Charron P."/>
            <person name="St-Onge C."/>
            <person name="Giorgi J."/>
            <person name="Grigoriev I.V."/>
            <person name="Roux C."/>
            <person name="Martin F.M."/>
            <person name="Corradi N."/>
        </authorList>
    </citation>
    <scope>NUCLEOTIDE SEQUENCE [LARGE SCALE GENOMIC DNA]</scope>
    <source>
        <strain evidence="1 4">A5</strain>
    </source>
</reference>
<evidence type="ECO:0000313" key="3">
    <source>
        <dbReference type="Proteomes" id="UP000232688"/>
    </source>
</evidence>